<evidence type="ECO:0000313" key="2">
    <source>
        <dbReference type="WBParaSite" id="ES5_v2.g9244.t1"/>
    </source>
</evidence>
<accession>A0AC34GXJ2</accession>
<protein>
    <submittedName>
        <fullName evidence="2">RBR-type E3 ubiquitin transferase</fullName>
    </submittedName>
</protein>
<dbReference type="Proteomes" id="UP000887579">
    <property type="component" value="Unplaced"/>
</dbReference>
<name>A0AC34GXJ2_9BILA</name>
<organism evidence="1 2">
    <name type="scientific">Panagrolaimus sp. ES5</name>
    <dbReference type="NCBI Taxonomy" id="591445"/>
    <lineage>
        <taxon>Eukaryota</taxon>
        <taxon>Metazoa</taxon>
        <taxon>Ecdysozoa</taxon>
        <taxon>Nematoda</taxon>
        <taxon>Chromadorea</taxon>
        <taxon>Rhabditida</taxon>
        <taxon>Tylenchina</taxon>
        <taxon>Panagrolaimomorpha</taxon>
        <taxon>Panagrolaimoidea</taxon>
        <taxon>Panagrolaimidae</taxon>
        <taxon>Panagrolaimus</taxon>
    </lineage>
</organism>
<sequence length="502" mass="58398">MNYNDDAGFSGDEFDEDCYASDDDDGIGIRNSNNATPEPPLNDCQVLAQDSLNDEMNKISAETSAVLGFPPQVCKILLHKYHWNKEILLEKFYEAEDSQKFFDKQKIQISTKVTDIGQPLNYKSGLCQICFEIKSLTGLSCGHRYSPDCWDSYLMATIQERADPYVPCPDPECKLIADDECAMKLLLTDEHKRQYKRMVVNSFVDSNELLKWCPAAHCNKVIKVNHPEARAVTCDCGFTFCFLCSQEWHEPVNCTMLKFWLKKCSDDSETSNWLNANTKDCPQCHVTIEKDGGCNHMTCRSVTCKFEFCWMCLGPWKPHGSGWYSCNRYEDKEAKEARSAQEVSRAALQRYLHYYNRFVNHQNSLKFENKLQDQIKIKMQQMQAHGFTWVETQFLANAVAVLNKCRRTLMYTYAFAYYLKSNNASNVFEDNQRDLETATEQLSEKLERELDIDTDDLVKIKQEVQDRYRYVDQRREVLLKHCFEGLERGDWVFNLPQQQQQK</sequence>
<proteinExistence type="predicted"/>
<dbReference type="WBParaSite" id="ES5_v2.g9244.t1">
    <property type="protein sequence ID" value="ES5_v2.g9244.t1"/>
    <property type="gene ID" value="ES5_v2.g9244"/>
</dbReference>
<evidence type="ECO:0000313" key="1">
    <source>
        <dbReference type="Proteomes" id="UP000887579"/>
    </source>
</evidence>
<reference evidence="2" key="1">
    <citation type="submission" date="2022-11" db="UniProtKB">
        <authorList>
            <consortium name="WormBaseParasite"/>
        </authorList>
    </citation>
    <scope>IDENTIFICATION</scope>
</reference>